<dbReference type="AlphaFoldDB" id="A0A6S4Q0W6"/>
<protein>
    <submittedName>
        <fullName evidence="1">Uncharacterized protein</fullName>
    </submittedName>
</protein>
<evidence type="ECO:0000313" key="1">
    <source>
        <dbReference type="EMBL" id="BBE38741.1"/>
    </source>
</evidence>
<dbReference type="EMBL" id="AB609751">
    <property type="protein sequence ID" value="BBE38741.1"/>
    <property type="molecule type" value="Genomic_DNA"/>
</dbReference>
<reference evidence="1" key="1">
    <citation type="submission" date="2011-01" db="EMBL/GenBank/DDBJ databases">
        <title>Evolutionary Significance of Chromosomal Super-Integrons in Vibrio vulnificus Strains.</title>
        <authorList>
            <person name="Shu H.Y."/>
            <person name="Wu K.M."/>
            <person name="Liu T.T."/>
            <person name="Liu Y.M."/>
            <person name="Liao T.L."/>
            <person name="Hor L.I."/>
            <person name="Tsai S.F."/>
            <person name="Chen C.Y."/>
        </authorList>
    </citation>
    <scope>NUCLEOTIDE SEQUENCE</scope>
    <source>
        <strain evidence="1">CECT4999</strain>
    </source>
</reference>
<proteinExistence type="predicted"/>
<accession>A0A6S4Q0W6</accession>
<name>A0A6S4Q0W6_VIBVL</name>
<organism evidence="1">
    <name type="scientific">Vibrio vulnificus</name>
    <dbReference type="NCBI Taxonomy" id="672"/>
    <lineage>
        <taxon>Bacteria</taxon>
        <taxon>Pseudomonadati</taxon>
        <taxon>Pseudomonadota</taxon>
        <taxon>Gammaproteobacteria</taxon>
        <taxon>Vibrionales</taxon>
        <taxon>Vibrionaceae</taxon>
        <taxon>Vibrio</taxon>
    </lineage>
</organism>
<sequence>MVKFRGGVAHYLTRRYVNSRKLSKESILKQLVLLTFFLGLTACKPSTSEPSKECIQALNRVSVYTKSLEELHELYKGDLDSDEAKRRISAMENRIKKAKTYQSQNCEVAE</sequence>